<evidence type="ECO:0000313" key="13">
    <source>
        <dbReference type="EMBL" id="CAF2767413.1"/>
    </source>
</evidence>
<dbReference type="PROSITE" id="PS50261">
    <property type="entry name" value="G_PROTEIN_RECEP_F2_4"/>
    <property type="match status" value="1"/>
</dbReference>
<comment type="similarity">
    <text evidence="2">Belongs to the G-protein coupled receptor 2 family.</text>
</comment>
<dbReference type="Pfam" id="PF02793">
    <property type="entry name" value="HRM"/>
    <property type="match status" value="1"/>
</dbReference>
<dbReference type="Proteomes" id="UP000675881">
    <property type="component" value="Chromosome 1"/>
</dbReference>
<proteinExistence type="inferred from homology"/>
<dbReference type="AlphaFoldDB" id="A0A7R8CCV6"/>
<reference evidence="13" key="1">
    <citation type="submission" date="2021-02" db="EMBL/GenBank/DDBJ databases">
        <authorList>
            <person name="Bekaert M."/>
        </authorList>
    </citation>
    <scope>NUCLEOTIDE SEQUENCE</scope>
    <source>
        <strain evidence="13">IoA-00</strain>
    </source>
</reference>
<dbReference type="GO" id="GO:0007188">
    <property type="term" value="P:adenylate cyclase-modulating G protein-coupled receptor signaling pathway"/>
    <property type="evidence" value="ECO:0007669"/>
    <property type="project" value="TreeGrafter"/>
</dbReference>
<keyword evidence="10" id="KW-0807">Transducer</keyword>
<keyword evidence="4" id="KW-0812">Transmembrane</keyword>
<dbReference type="InterPro" id="IPR050332">
    <property type="entry name" value="GPCR_2"/>
</dbReference>
<dbReference type="PROSITE" id="PS50227">
    <property type="entry name" value="G_PROTEIN_RECEP_F2_3"/>
    <property type="match status" value="1"/>
</dbReference>
<sequence>MPEILIRPNAVSDEYLIKDSDPEVFWNIKMASFIGEHLDPLREQLERNSSYQSNYVTMEAYIYKRLEECIASLNSSKILEKSKFMCPTAFDGWTCWPSTESGDFAENSCPDFPILAFQTYRSTTRYCDPDGHWWIHPSSNKSWSNYTECIDTEEHKYHTSLNTFMTIGLSLSLIFLIISLILFHSLGLVKSGRVKMHRNLFMSNCLSNIFWLIWYHSILQNPVFISDNHVICISVHIIKTYLMVLNYFWMFCEGLYLQVLLHSAFSNDNRIWWIEMIGWLGPLPIVLSYSLYRFFSPLENQHCWMVYGDSQLFLSIPISIIVILNAASFINVLRIVRTKMNHPEILSSLSSFHSVNGVVYYHQAKTIAKTTLLLFPILGLHYILIPFRPDKGTTNEFVYDLFLNTIVAFQGTVVSILFCFLNGEVWNALSIQWKKIKESRNLNRPCKEVSLGFRQNPRRCSSFSMIDTHSYNHMNPNGVSNGHKKPHQIAVSIPVRGGSLFPSIEETQIKCQTSSFSNVF</sequence>
<keyword evidence="8" id="KW-0675">Receptor</keyword>
<keyword evidence="7" id="KW-0472">Membrane</keyword>
<feature type="domain" description="G-protein coupled receptors family 2 profile 2" evidence="12">
    <location>
        <begin position="161"/>
        <end position="422"/>
    </location>
</feature>
<organism evidence="13 14">
    <name type="scientific">Lepeophtheirus salmonis</name>
    <name type="common">Salmon louse</name>
    <name type="synonym">Caligus salmonis</name>
    <dbReference type="NCBI Taxonomy" id="72036"/>
    <lineage>
        <taxon>Eukaryota</taxon>
        <taxon>Metazoa</taxon>
        <taxon>Ecdysozoa</taxon>
        <taxon>Arthropoda</taxon>
        <taxon>Crustacea</taxon>
        <taxon>Multicrustacea</taxon>
        <taxon>Hexanauplia</taxon>
        <taxon>Copepoda</taxon>
        <taxon>Siphonostomatoida</taxon>
        <taxon>Caligidae</taxon>
        <taxon>Lepeophtheirus</taxon>
    </lineage>
</organism>
<evidence type="ECO:0000313" key="14">
    <source>
        <dbReference type="Proteomes" id="UP000675881"/>
    </source>
</evidence>
<evidence type="ECO:0000256" key="10">
    <source>
        <dbReference type="ARBA" id="ARBA00023224"/>
    </source>
</evidence>
<dbReference type="GO" id="GO:0008528">
    <property type="term" value="F:G protein-coupled peptide receptor activity"/>
    <property type="evidence" value="ECO:0007669"/>
    <property type="project" value="TreeGrafter"/>
</dbReference>
<evidence type="ECO:0000256" key="3">
    <source>
        <dbReference type="ARBA" id="ARBA00022475"/>
    </source>
</evidence>
<protein>
    <submittedName>
        <fullName evidence="13">CALCRL</fullName>
    </submittedName>
</protein>
<dbReference type="PANTHER" id="PTHR45620:SF32">
    <property type="entry name" value="DIURETIC HORMONE 31 RECEPTOR, ISOFORM C"/>
    <property type="match status" value="1"/>
</dbReference>
<comment type="subcellular location">
    <subcellularLocation>
        <location evidence="1">Cell membrane</location>
        <topology evidence="1">Multi-pass membrane protein</topology>
    </subcellularLocation>
</comment>
<gene>
    <name evidence="13" type="ORF">LSAA_1738</name>
</gene>
<dbReference type="InterPro" id="IPR036445">
    <property type="entry name" value="GPCR_2_extracell_dom_sf"/>
</dbReference>
<dbReference type="SMART" id="SM00008">
    <property type="entry name" value="HormR"/>
    <property type="match status" value="1"/>
</dbReference>
<keyword evidence="3" id="KW-1003">Cell membrane</keyword>
<dbReference type="SUPFAM" id="SSF111418">
    <property type="entry name" value="Hormone receptor domain"/>
    <property type="match status" value="1"/>
</dbReference>
<evidence type="ECO:0000259" key="11">
    <source>
        <dbReference type="PROSITE" id="PS50227"/>
    </source>
</evidence>
<keyword evidence="9" id="KW-0325">Glycoprotein</keyword>
<dbReference type="InterPro" id="IPR017981">
    <property type="entry name" value="GPCR_2-like_7TM"/>
</dbReference>
<keyword evidence="5" id="KW-1133">Transmembrane helix</keyword>
<name>A0A7R8CCV6_LEPSM</name>
<dbReference type="InterPro" id="IPR017983">
    <property type="entry name" value="GPCR_2_secretin-like_CS"/>
</dbReference>
<dbReference type="PROSITE" id="PS00649">
    <property type="entry name" value="G_PROTEIN_RECEP_F2_1"/>
    <property type="match status" value="1"/>
</dbReference>
<dbReference type="InterPro" id="IPR000832">
    <property type="entry name" value="GPCR_2_secretin-like"/>
</dbReference>
<dbReference type="Gene3D" id="4.10.1240.10">
    <property type="entry name" value="GPCR, family 2, extracellular hormone receptor domain"/>
    <property type="match status" value="1"/>
</dbReference>
<evidence type="ECO:0000256" key="8">
    <source>
        <dbReference type="ARBA" id="ARBA00023170"/>
    </source>
</evidence>
<dbReference type="Pfam" id="PF00002">
    <property type="entry name" value="7tm_2"/>
    <property type="match status" value="1"/>
</dbReference>
<evidence type="ECO:0000256" key="5">
    <source>
        <dbReference type="ARBA" id="ARBA00022989"/>
    </source>
</evidence>
<dbReference type="GO" id="GO:0007166">
    <property type="term" value="P:cell surface receptor signaling pathway"/>
    <property type="evidence" value="ECO:0007669"/>
    <property type="project" value="InterPro"/>
</dbReference>
<dbReference type="GO" id="GO:0005886">
    <property type="term" value="C:plasma membrane"/>
    <property type="evidence" value="ECO:0007669"/>
    <property type="project" value="UniProtKB-SubCell"/>
</dbReference>
<keyword evidence="6" id="KW-0297">G-protein coupled receptor</keyword>
<accession>A0A7R8CCV6</accession>
<evidence type="ECO:0000256" key="6">
    <source>
        <dbReference type="ARBA" id="ARBA00023040"/>
    </source>
</evidence>
<dbReference type="OrthoDB" id="16753at2759"/>
<evidence type="ECO:0000256" key="4">
    <source>
        <dbReference type="ARBA" id="ARBA00022692"/>
    </source>
</evidence>
<keyword evidence="14" id="KW-1185">Reference proteome</keyword>
<dbReference type="PRINTS" id="PR00249">
    <property type="entry name" value="GPCRSECRETIN"/>
</dbReference>
<evidence type="ECO:0000256" key="9">
    <source>
        <dbReference type="ARBA" id="ARBA00023180"/>
    </source>
</evidence>
<dbReference type="EMBL" id="HG994580">
    <property type="protein sequence ID" value="CAF2767413.1"/>
    <property type="molecule type" value="Genomic_DNA"/>
</dbReference>
<dbReference type="PANTHER" id="PTHR45620">
    <property type="entry name" value="PDF RECEPTOR-LIKE PROTEIN-RELATED"/>
    <property type="match status" value="1"/>
</dbReference>
<evidence type="ECO:0000256" key="7">
    <source>
        <dbReference type="ARBA" id="ARBA00023136"/>
    </source>
</evidence>
<dbReference type="InterPro" id="IPR001879">
    <property type="entry name" value="GPCR_2_extracellular_dom"/>
</dbReference>
<evidence type="ECO:0000256" key="2">
    <source>
        <dbReference type="ARBA" id="ARBA00005314"/>
    </source>
</evidence>
<feature type="domain" description="G-protein coupled receptors family 2 profile 1" evidence="11">
    <location>
        <begin position="68"/>
        <end position="153"/>
    </location>
</feature>
<evidence type="ECO:0000256" key="1">
    <source>
        <dbReference type="ARBA" id="ARBA00004651"/>
    </source>
</evidence>
<evidence type="ECO:0000259" key="12">
    <source>
        <dbReference type="PROSITE" id="PS50261"/>
    </source>
</evidence>
<dbReference type="Gene3D" id="1.20.1070.10">
    <property type="entry name" value="Rhodopsin 7-helix transmembrane proteins"/>
    <property type="match status" value="1"/>
</dbReference>